<dbReference type="Proteomes" id="UP001642464">
    <property type="component" value="Unassembled WGS sequence"/>
</dbReference>
<evidence type="ECO:0000313" key="3">
    <source>
        <dbReference type="EMBL" id="CAK9040246.1"/>
    </source>
</evidence>
<comment type="caution">
    <text evidence="3">The sequence shown here is derived from an EMBL/GenBank/DDBJ whole genome shotgun (WGS) entry which is preliminary data.</text>
</comment>
<dbReference type="InterPro" id="IPR059113">
    <property type="entry name" value="Znf_ribbon"/>
</dbReference>
<dbReference type="EMBL" id="CAXAMM010017014">
    <property type="protein sequence ID" value="CAK9040246.1"/>
    <property type="molecule type" value="Genomic_DNA"/>
</dbReference>
<organism evidence="3 4">
    <name type="scientific">Durusdinium trenchii</name>
    <dbReference type="NCBI Taxonomy" id="1381693"/>
    <lineage>
        <taxon>Eukaryota</taxon>
        <taxon>Sar</taxon>
        <taxon>Alveolata</taxon>
        <taxon>Dinophyceae</taxon>
        <taxon>Suessiales</taxon>
        <taxon>Symbiodiniaceae</taxon>
        <taxon>Durusdinium</taxon>
    </lineage>
</organism>
<proteinExistence type="predicted"/>
<feature type="region of interest" description="Disordered" evidence="1">
    <location>
        <begin position="216"/>
        <end position="248"/>
    </location>
</feature>
<feature type="compositionally biased region" description="Polar residues" evidence="1">
    <location>
        <begin position="1"/>
        <end position="13"/>
    </location>
</feature>
<keyword evidence="4" id="KW-1185">Reference proteome</keyword>
<sequence length="486" mass="53020">GRASRTPTLQRYNSAPALEVKELPPRPRMAWHAGNESKEMKETPKETPKQKSFVPVWGTPTGARRVPAPCPLRQRGSTEGRAEENAGEDLTPPKVVQHHIQGGSAEGDAPGTHGHQKDLDVQHGLERGIGHGKRHIGRADHFVQNAVTSSDGPTAHGNVKDLAHHLGRQRRTVQVPNQIFAGVGDAGDDIPFGEMGWLGAGRRHFALKENIVRGVSEDQVTPARRTPKQPRDHVHGGSGTNTPPESEVRYGRPREAAFHDGLERYIGHGRRHLPEWRQQDQIFRCEPEVLDSPAHVRPVGGADHIVRACGQATCAEDTASEQGKRHFGVQDRIGFGCSVLPGQGKEDFIQGLPRGIGQGKQRIGEKEHLLGACRRTEDQPGTHGHSRDDDFQDGLERGIGHGKRHLASGFEAVKAEAMTTCSRCGHSFAPDAHLCRYCGQKRGEVTPTPLRTACSTPTAGDDTPAAGVPSEFCRTAPPRFDRPKMW</sequence>
<feature type="non-terminal residue" evidence="3">
    <location>
        <position position="1"/>
    </location>
</feature>
<protein>
    <recommendedName>
        <fullName evidence="2">Putative zinc-ribbon domain-containing protein</fullName>
    </recommendedName>
</protein>
<evidence type="ECO:0000256" key="1">
    <source>
        <dbReference type="SAM" id="MobiDB-lite"/>
    </source>
</evidence>
<dbReference type="Pfam" id="PF13248">
    <property type="entry name" value="Zn_ribbon_3"/>
    <property type="match status" value="1"/>
</dbReference>
<feature type="compositionally biased region" description="Basic and acidic residues" evidence="1">
    <location>
        <begin position="35"/>
        <end position="49"/>
    </location>
</feature>
<feature type="region of interest" description="Disordered" evidence="1">
    <location>
        <begin position="1"/>
        <end position="118"/>
    </location>
</feature>
<evidence type="ECO:0000313" key="4">
    <source>
        <dbReference type="Proteomes" id="UP001642464"/>
    </source>
</evidence>
<evidence type="ECO:0000259" key="2">
    <source>
        <dbReference type="Pfam" id="PF13248"/>
    </source>
</evidence>
<feature type="domain" description="Putative zinc-ribbon" evidence="2">
    <location>
        <begin position="417"/>
        <end position="441"/>
    </location>
</feature>
<reference evidence="3 4" key="1">
    <citation type="submission" date="2024-02" db="EMBL/GenBank/DDBJ databases">
        <authorList>
            <person name="Chen Y."/>
            <person name="Shah S."/>
            <person name="Dougan E. K."/>
            <person name="Thang M."/>
            <person name="Chan C."/>
        </authorList>
    </citation>
    <scope>NUCLEOTIDE SEQUENCE [LARGE SCALE GENOMIC DNA]</scope>
</reference>
<name>A0ABP0LM06_9DINO</name>
<accession>A0ABP0LM06</accession>
<gene>
    <name evidence="3" type="ORF">SCF082_LOCUS23444</name>
</gene>